<evidence type="ECO:0000313" key="9">
    <source>
        <dbReference type="EMBL" id="SDI39257.1"/>
    </source>
</evidence>
<dbReference type="NCBIfam" id="TIGR00786">
    <property type="entry name" value="dctM"/>
    <property type="match status" value="1"/>
</dbReference>
<dbReference type="InterPro" id="IPR010656">
    <property type="entry name" value="DctM"/>
</dbReference>
<keyword evidence="10" id="KW-1185">Reference proteome</keyword>
<feature type="transmembrane region" description="Helical" evidence="7">
    <location>
        <begin position="219"/>
        <end position="237"/>
    </location>
</feature>
<feature type="transmembrane region" description="Helical" evidence="7">
    <location>
        <begin position="244"/>
        <end position="261"/>
    </location>
</feature>
<feature type="transmembrane region" description="Helical" evidence="7">
    <location>
        <begin position="169"/>
        <end position="190"/>
    </location>
</feature>
<evidence type="ECO:0000259" key="8">
    <source>
        <dbReference type="Pfam" id="PF06808"/>
    </source>
</evidence>
<feature type="transmembrane region" description="Helical" evidence="7">
    <location>
        <begin position="273"/>
        <end position="294"/>
    </location>
</feature>
<keyword evidence="5 7" id="KW-1133">Transmembrane helix</keyword>
<dbReference type="InterPro" id="IPR004681">
    <property type="entry name" value="TRAP_DctM"/>
</dbReference>
<comment type="subcellular location">
    <subcellularLocation>
        <location evidence="1 7">Cell inner membrane</location>
        <topology evidence="1 7">Multi-pass membrane protein</topology>
    </subcellularLocation>
</comment>
<dbReference type="Pfam" id="PF06808">
    <property type="entry name" value="DctM"/>
    <property type="match status" value="1"/>
</dbReference>
<dbReference type="GO" id="GO:0005886">
    <property type="term" value="C:plasma membrane"/>
    <property type="evidence" value="ECO:0007669"/>
    <property type="project" value="UniProtKB-SubCell"/>
</dbReference>
<name>A0A1G8K7C0_9RHOB</name>
<evidence type="ECO:0000313" key="10">
    <source>
        <dbReference type="Proteomes" id="UP000199093"/>
    </source>
</evidence>
<keyword evidence="7" id="KW-0813">Transport</keyword>
<dbReference type="STRING" id="555512.SAMN04487993_100469"/>
<evidence type="ECO:0000256" key="3">
    <source>
        <dbReference type="ARBA" id="ARBA00022519"/>
    </source>
</evidence>
<keyword evidence="6 7" id="KW-0472">Membrane</keyword>
<dbReference type="AlphaFoldDB" id="A0A1G8K7C0"/>
<feature type="transmembrane region" description="Helical" evidence="7">
    <location>
        <begin position="398"/>
        <end position="422"/>
    </location>
</feature>
<comment type="caution">
    <text evidence="7">Lacks conserved residue(s) required for the propagation of feature annotation.</text>
</comment>
<keyword evidence="4 7" id="KW-0812">Transmembrane</keyword>
<feature type="domain" description="TRAP C4-dicarboxylate transport system permease DctM subunit" evidence="8">
    <location>
        <begin position="7"/>
        <end position="416"/>
    </location>
</feature>
<gene>
    <name evidence="9" type="ORF">SAMN04487993_100469</name>
</gene>
<dbReference type="OrthoDB" id="9790209at2"/>
<feature type="transmembrane region" description="Helical" evidence="7">
    <location>
        <begin position="361"/>
        <end position="386"/>
    </location>
</feature>
<dbReference type="PANTHER" id="PTHR33362">
    <property type="entry name" value="SIALIC ACID TRAP TRANSPORTER PERMEASE PROTEIN SIAT-RELATED"/>
    <property type="match status" value="1"/>
</dbReference>
<sequence length="428" mass="44211">MVGILFTSFLILLLLGVPIAFAIGLGALVPIVLQGNLPLSIVVSRMFGGIDSFPLMAIPFFVLTGTLAGACNLTDRIAALAGFMVGRMRAGLAHVNIVASMLFGGVTGSAVADAAATGSMMIPAMKSQGYPAGYSAAVTAASSVIGSIIPPSTLMIVYGFLTGVSTGRLFLGGVIPGILVGLALMLVAHIQAVRLGIGHDHDDRPRTFATFWSIAKDSGPAMLVPVVIIGGIVGGFFTPTEAGVVAVVTILLIGALIYRSFTWASLREAFLSAGYTTAMVMMILAASTVFANLLTRARFQSTLIDLLSAVSPIAEVQMLLIILALLFLTLFIDATAVLIMFAAPLAAVCATLGYDPVHSGIVIVVTCLIGGVTPPVGTLLFIAAGIARISIGEASRAILPFVLALLAVNVLIMLIPFLVTWLPRLAFG</sequence>
<evidence type="ECO:0000256" key="4">
    <source>
        <dbReference type="ARBA" id="ARBA00022692"/>
    </source>
</evidence>
<dbReference type="EMBL" id="FNEJ01000004">
    <property type="protein sequence ID" value="SDI39257.1"/>
    <property type="molecule type" value="Genomic_DNA"/>
</dbReference>
<evidence type="ECO:0000256" key="1">
    <source>
        <dbReference type="ARBA" id="ARBA00004429"/>
    </source>
</evidence>
<dbReference type="GO" id="GO:0022857">
    <property type="term" value="F:transmembrane transporter activity"/>
    <property type="evidence" value="ECO:0007669"/>
    <property type="project" value="UniProtKB-UniRule"/>
</dbReference>
<evidence type="ECO:0000256" key="6">
    <source>
        <dbReference type="ARBA" id="ARBA00023136"/>
    </source>
</evidence>
<protein>
    <recommendedName>
        <fullName evidence="7">TRAP transporter large permease protein</fullName>
    </recommendedName>
</protein>
<keyword evidence="2" id="KW-1003">Cell membrane</keyword>
<dbReference type="Proteomes" id="UP000199093">
    <property type="component" value="Unassembled WGS sequence"/>
</dbReference>
<feature type="transmembrane region" description="Helical" evidence="7">
    <location>
        <begin position="132"/>
        <end position="157"/>
    </location>
</feature>
<feature type="transmembrane region" description="Helical" evidence="7">
    <location>
        <begin position="91"/>
        <end position="112"/>
    </location>
</feature>
<feature type="transmembrane region" description="Helical" evidence="7">
    <location>
        <begin position="46"/>
        <end position="70"/>
    </location>
</feature>
<evidence type="ECO:0000256" key="5">
    <source>
        <dbReference type="ARBA" id="ARBA00022989"/>
    </source>
</evidence>
<comment type="similarity">
    <text evidence="7">Belongs to the TRAP transporter large permease family.</text>
</comment>
<proteinExistence type="inferred from homology"/>
<evidence type="ECO:0000256" key="7">
    <source>
        <dbReference type="RuleBase" id="RU369079"/>
    </source>
</evidence>
<dbReference type="PIRSF" id="PIRSF006066">
    <property type="entry name" value="HI0050"/>
    <property type="match status" value="1"/>
</dbReference>
<comment type="subunit">
    <text evidence="7">The complex comprises the extracytoplasmic solute receptor protein and the two transmembrane proteins.</text>
</comment>
<organism evidence="9 10">
    <name type="scientific">Salipiger marinus</name>
    <dbReference type="NCBI Taxonomy" id="555512"/>
    <lineage>
        <taxon>Bacteria</taxon>
        <taxon>Pseudomonadati</taxon>
        <taxon>Pseudomonadota</taxon>
        <taxon>Alphaproteobacteria</taxon>
        <taxon>Rhodobacterales</taxon>
        <taxon>Roseobacteraceae</taxon>
        <taxon>Salipiger</taxon>
    </lineage>
</organism>
<dbReference type="RefSeq" id="WP_089844798.1">
    <property type="nucleotide sequence ID" value="NZ_FNEJ01000004.1"/>
</dbReference>
<comment type="function">
    <text evidence="7">Part of the tripartite ATP-independent periplasmic (TRAP) transport system.</text>
</comment>
<evidence type="ECO:0000256" key="2">
    <source>
        <dbReference type="ARBA" id="ARBA00022475"/>
    </source>
</evidence>
<accession>A0A1G8K7C0</accession>
<keyword evidence="3 7" id="KW-0997">Cell inner membrane</keyword>
<reference evidence="10" key="1">
    <citation type="submission" date="2016-10" db="EMBL/GenBank/DDBJ databases">
        <authorList>
            <person name="Varghese N."/>
            <person name="Submissions S."/>
        </authorList>
    </citation>
    <scope>NUCLEOTIDE SEQUENCE [LARGE SCALE GENOMIC DNA]</scope>
    <source>
        <strain evidence="10">DSM 26424</strain>
    </source>
</reference>